<comment type="similarity">
    <text evidence="3 14">Belongs to the G-protein coupled receptor 1 family.</text>
</comment>
<keyword evidence="5" id="KW-0716">Sensory transduction</keyword>
<keyword evidence="8 15" id="KW-1133">Transmembrane helix</keyword>
<dbReference type="CDD" id="cd15230">
    <property type="entry name" value="7tmA_OR5-like"/>
    <property type="match status" value="1"/>
</dbReference>
<proteinExistence type="inferred from homology"/>
<evidence type="ECO:0000256" key="4">
    <source>
        <dbReference type="ARBA" id="ARBA00022475"/>
    </source>
</evidence>
<feature type="transmembrane region" description="Helical" evidence="15">
    <location>
        <begin position="82"/>
        <end position="100"/>
    </location>
</feature>
<keyword evidence="12" id="KW-0325">Glycoprotein</keyword>
<dbReference type="FunFam" id="1.20.1070.10:FF:000004">
    <property type="entry name" value="Olfactory receptor"/>
    <property type="match status" value="2"/>
</dbReference>
<feature type="domain" description="G-protein coupled receptors family 1 profile" evidence="16">
    <location>
        <begin position="886"/>
        <end position="1135"/>
    </location>
</feature>
<feature type="transmembrane region" description="Helical" evidence="15">
    <location>
        <begin position="1083"/>
        <end position="1106"/>
    </location>
</feature>
<feature type="domain" description="G-protein coupled receptors family 1 profile" evidence="16">
    <location>
        <begin position="183"/>
        <end position="432"/>
    </location>
</feature>
<evidence type="ECO:0000313" key="18">
    <source>
        <dbReference type="Proteomes" id="UP001177744"/>
    </source>
</evidence>
<evidence type="ECO:0000256" key="11">
    <source>
        <dbReference type="ARBA" id="ARBA00023170"/>
    </source>
</evidence>
<dbReference type="FunFam" id="1.10.1220.70:FF:000001">
    <property type="entry name" value="Olfactory receptor"/>
    <property type="match status" value="2"/>
</dbReference>
<feature type="transmembrane region" description="Helical" evidence="15">
    <location>
        <begin position="282"/>
        <end position="300"/>
    </location>
</feature>
<reference evidence="17" key="1">
    <citation type="submission" date="2023-06" db="EMBL/GenBank/DDBJ databases">
        <title>Reference genome for the Northern bat (Eptesicus nilssonii), a most northern bat species.</title>
        <authorList>
            <person name="Laine V.N."/>
            <person name="Pulliainen A.T."/>
            <person name="Lilley T.M."/>
        </authorList>
    </citation>
    <scope>NUCLEOTIDE SEQUENCE</scope>
    <source>
        <strain evidence="17">BLF_Eptnil</strain>
        <tissue evidence="17">Kidney</tissue>
    </source>
</reference>
<feature type="transmembrane region" description="Helical" evidence="15">
    <location>
        <begin position="554"/>
        <end position="581"/>
    </location>
</feature>
<evidence type="ECO:0000256" key="3">
    <source>
        <dbReference type="ARBA" id="ARBA00010663"/>
    </source>
</evidence>
<comment type="caution">
    <text evidence="17">The sequence shown here is derived from an EMBL/GenBank/DDBJ whole genome shotgun (WGS) entry which is preliminary data.</text>
</comment>
<comment type="function">
    <text evidence="1">Putative odorant or sperm cell receptor.</text>
</comment>
<dbReference type="PROSITE" id="PS00237">
    <property type="entry name" value="G_PROTEIN_RECEP_F1_1"/>
    <property type="match status" value="3"/>
</dbReference>
<dbReference type="CDD" id="cd15412">
    <property type="entry name" value="7tmA_OR5M-like"/>
    <property type="match status" value="1"/>
</dbReference>
<evidence type="ECO:0000256" key="13">
    <source>
        <dbReference type="ARBA" id="ARBA00023224"/>
    </source>
</evidence>
<feature type="transmembrane region" description="Helical" evidence="15">
    <location>
        <begin position="139"/>
        <end position="168"/>
    </location>
</feature>
<feature type="domain" description="G-protein coupled receptors family 1 profile" evidence="16">
    <location>
        <begin position="624"/>
        <end position="835"/>
    </location>
</feature>
<feature type="domain" description="G-protein coupled receptors family 1 profile" evidence="16">
    <location>
        <begin position="1"/>
        <end position="167"/>
    </location>
</feature>
<feature type="domain" description="G-protein coupled receptors family 1 profile" evidence="16">
    <location>
        <begin position="453"/>
        <end position="616"/>
    </location>
</feature>
<feature type="transmembrane region" description="Helical" evidence="15">
    <location>
        <begin position="243"/>
        <end position="262"/>
    </location>
</feature>
<keyword evidence="9 14" id="KW-0297">G-protein coupled receptor</keyword>
<sequence>MYFFLSSLSFVDASYSSSVTPKMLVNLVAENKAISFNGCAAQFYFFGSFLGTECFLLAMMAYDRYAAIWNPLLYPVLMSGRICFLLVATSFLAGFGNAAIHTGMTFRLSFCGSNRINHFYCDTPPLLKLSCSDTHVNGIVIMAFSSFNVISCVMIVLISYLCILIAILGMPSLEGIYIITVFGNLGMIILINIDSRLHTPMYFFLSNLSLVDVCYSSVVAPNMLVNFWVENPVISFSECATQFFFFGSFAGIEGFLLAVMAYDRYVAICKPLLYTVTMSPHLNIMLVLATYLAGFINASIHTGFTFQLSFCHSNVINHFFCDTPPLLKLSCSDTRVNEIVIFAFASFNELSCLLTILISYLYILAAILRINSATGRHKAFSTCASHLMVVTIFFGTILFMYLRPSSSYSMDQDKVVSVFYTVVIPMLNPLIYSLRNKEVKASLDQKTISYAGCFSQCFLFIGLVITEFYILASMALDRYVAICSPLHYSIRMSKDICISLVMVPYAFGFLNGLSQTLLTFHLSFCGSLEINHFYCADPPLIMLACSDTYVKTMAMLIVAGFTLSSSLFIILLSYLFILTAILKIHSAEGRHKAFSTCASHLTSVTIFYGTLFCMYVRTPSESDGNVSMIVLIRTDSRLHTPMYFFLSHLSFVDLCYATDVAPQMLVNFLSKRKTISVIGCFIQFHFFIALVITDYYMLTVMAYDRYMAICKPLLYGSKMSRGVCISLVVIPYTYGFANGLVQTILMLRLSFCGPNEINHFYCADPPLLVLACSDTYVKETAMFVVAGANLTCSLTMIVISYIFIFAAILRIRSAEGRRKAFSTCGSHLTAVTIFYGTLFCTDSQKMPITNGSAIREFILLGLTDRPELQPLLFVLFLVVYLATLFGNLGMIVLIRLDSHLHTPMYFFLTNLAFVDLCYTSNATPQMLANFLSEKKTITFAGCFTQCYIFIALLLTEFYILSAMAYDRYVAICNPLHYNVKMSRQVCTCLATFPYVYGFSDGLLQSILTFRLTFCGSNVINHFYCADPPLIKLSCSDTYIKELAMLISAGFNLSSSLTIILVSYAFIIAAILRIKSAEGRHKAFSTCGSHIMSVTLFYGSLFCMYVRPPTEKTVEESKIIAVFYTFVNPVLNPLIYSLRNKDVKQALKNVLRRNVVTRMAMLPFPNKP</sequence>
<evidence type="ECO:0000256" key="14">
    <source>
        <dbReference type="RuleBase" id="RU000688"/>
    </source>
</evidence>
<feature type="transmembrane region" description="Helical" evidence="15">
    <location>
        <begin position="175"/>
        <end position="193"/>
    </location>
</feature>
<feature type="transmembrane region" description="Helical" evidence="15">
    <location>
        <begin position="1052"/>
        <end position="1071"/>
    </location>
</feature>
<feature type="transmembrane region" description="Helical" evidence="15">
    <location>
        <begin position="447"/>
        <end position="472"/>
    </location>
</feature>
<evidence type="ECO:0000256" key="6">
    <source>
        <dbReference type="ARBA" id="ARBA00022692"/>
    </source>
</evidence>
<feature type="transmembrane region" description="Helical" evidence="15">
    <location>
        <begin position="1118"/>
        <end position="1137"/>
    </location>
</feature>
<evidence type="ECO:0000256" key="15">
    <source>
        <dbReference type="SAM" id="Phobius"/>
    </source>
</evidence>
<evidence type="ECO:0000259" key="16">
    <source>
        <dbReference type="PROSITE" id="PS50262"/>
    </source>
</evidence>
<feature type="transmembrane region" description="Helical" evidence="15">
    <location>
        <begin position="674"/>
        <end position="698"/>
    </location>
</feature>
<dbReference type="Gene3D" id="1.20.1070.10">
    <property type="entry name" value="Rhodopsin 7-helix transmembrane proteins"/>
    <property type="match status" value="5"/>
</dbReference>
<dbReference type="InterPro" id="IPR000276">
    <property type="entry name" value="GPCR_Rhodpsn"/>
</dbReference>
<feature type="transmembrane region" description="Helical" evidence="15">
    <location>
        <begin position="939"/>
        <end position="960"/>
    </location>
</feature>
<protein>
    <recommendedName>
        <fullName evidence="16">G-protein coupled receptors family 1 profile domain-containing protein</fullName>
    </recommendedName>
</protein>
<comment type="subcellular location">
    <subcellularLocation>
        <location evidence="2">Cell membrane</location>
        <topology evidence="2">Multi-pass membrane protein</topology>
    </subcellularLocation>
</comment>
<dbReference type="InterPro" id="IPR000725">
    <property type="entry name" value="Olfact_rcpt"/>
</dbReference>
<evidence type="ECO:0000256" key="7">
    <source>
        <dbReference type="ARBA" id="ARBA00022725"/>
    </source>
</evidence>
<feature type="transmembrane region" description="Helical" evidence="15">
    <location>
        <begin position="339"/>
        <end position="367"/>
    </location>
</feature>
<evidence type="ECO:0000256" key="9">
    <source>
        <dbReference type="ARBA" id="ARBA00023040"/>
    </source>
</evidence>
<evidence type="ECO:0000256" key="12">
    <source>
        <dbReference type="ARBA" id="ARBA00023180"/>
    </source>
</evidence>
<keyword evidence="18" id="KW-1185">Reference proteome</keyword>
<dbReference type="GO" id="GO:0005886">
    <property type="term" value="C:plasma membrane"/>
    <property type="evidence" value="ECO:0007669"/>
    <property type="project" value="UniProtKB-SubCell"/>
</dbReference>
<dbReference type="EMBL" id="JAULJE010000013">
    <property type="protein sequence ID" value="KAK1335783.1"/>
    <property type="molecule type" value="Genomic_DNA"/>
</dbReference>
<keyword evidence="11 14" id="KW-0675">Receptor</keyword>
<evidence type="ECO:0000256" key="2">
    <source>
        <dbReference type="ARBA" id="ARBA00004651"/>
    </source>
</evidence>
<dbReference type="PRINTS" id="PR00245">
    <property type="entry name" value="OLFACTORYR"/>
</dbReference>
<dbReference type="FunFam" id="1.20.1070.10:FF:000003">
    <property type="entry name" value="Olfactory receptor"/>
    <property type="match status" value="3"/>
</dbReference>
<feature type="transmembrane region" description="Helical" evidence="15">
    <location>
        <begin position="871"/>
        <end position="894"/>
    </location>
</feature>
<evidence type="ECO:0000256" key="8">
    <source>
        <dbReference type="ARBA" id="ARBA00022989"/>
    </source>
</evidence>
<keyword evidence="6 14" id="KW-0812">Transmembrane</keyword>
<feature type="transmembrane region" description="Helical" evidence="15">
    <location>
        <begin position="40"/>
        <end position="62"/>
    </location>
</feature>
<feature type="transmembrane region" description="Helical" evidence="15">
    <location>
        <begin position="379"/>
        <end position="402"/>
    </location>
</feature>
<accession>A0AA40HR40</accession>
<dbReference type="InterPro" id="IPR017452">
    <property type="entry name" value="GPCR_Rhodpsn_7TM"/>
</dbReference>
<dbReference type="Pfam" id="PF13853">
    <property type="entry name" value="7tm_4"/>
    <property type="match status" value="5"/>
</dbReference>
<feature type="transmembrane region" description="Helical" evidence="15">
    <location>
        <begin position="719"/>
        <end position="737"/>
    </location>
</feature>
<feature type="transmembrane region" description="Helical" evidence="15">
    <location>
        <begin position="414"/>
        <end position="435"/>
    </location>
</feature>
<evidence type="ECO:0000256" key="1">
    <source>
        <dbReference type="ARBA" id="ARBA00003929"/>
    </source>
</evidence>
<feature type="transmembrane region" description="Helical" evidence="15">
    <location>
        <begin position="492"/>
        <end position="510"/>
    </location>
</feature>
<dbReference type="PRINTS" id="PR00237">
    <property type="entry name" value="GPCRRHODOPSN"/>
</dbReference>
<dbReference type="Proteomes" id="UP001177744">
    <property type="component" value="Unassembled WGS sequence"/>
</dbReference>
<keyword evidence="13 14" id="KW-0807">Transducer</keyword>
<keyword evidence="10 15" id="KW-0472">Membrane</keyword>
<evidence type="ECO:0000313" key="17">
    <source>
        <dbReference type="EMBL" id="KAK1335783.1"/>
    </source>
</evidence>
<evidence type="ECO:0000256" key="5">
    <source>
        <dbReference type="ARBA" id="ARBA00022606"/>
    </source>
</evidence>
<dbReference type="PANTHER" id="PTHR48018">
    <property type="entry name" value="OLFACTORY RECEPTOR"/>
    <property type="match status" value="1"/>
</dbReference>
<dbReference type="GO" id="GO:0004984">
    <property type="term" value="F:olfactory receptor activity"/>
    <property type="evidence" value="ECO:0007669"/>
    <property type="project" value="InterPro"/>
</dbReference>
<keyword evidence="7" id="KW-0552">Olfaction</keyword>
<feature type="transmembrane region" description="Helical" evidence="15">
    <location>
        <begin position="900"/>
        <end position="918"/>
    </location>
</feature>
<organism evidence="17 18">
    <name type="scientific">Cnephaeus nilssonii</name>
    <name type="common">Northern bat</name>
    <name type="synonym">Eptesicus nilssonii</name>
    <dbReference type="NCBI Taxonomy" id="3371016"/>
    <lineage>
        <taxon>Eukaryota</taxon>
        <taxon>Metazoa</taxon>
        <taxon>Chordata</taxon>
        <taxon>Craniata</taxon>
        <taxon>Vertebrata</taxon>
        <taxon>Euteleostomi</taxon>
        <taxon>Mammalia</taxon>
        <taxon>Eutheria</taxon>
        <taxon>Laurasiatheria</taxon>
        <taxon>Chiroptera</taxon>
        <taxon>Yangochiroptera</taxon>
        <taxon>Vespertilionidae</taxon>
        <taxon>Cnephaeus</taxon>
    </lineage>
</organism>
<feature type="transmembrane region" description="Helical" evidence="15">
    <location>
        <begin position="783"/>
        <end position="809"/>
    </location>
</feature>
<feature type="transmembrane region" description="Helical" evidence="15">
    <location>
        <begin position="593"/>
        <end position="617"/>
    </location>
</feature>
<keyword evidence="4" id="KW-1003">Cell membrane</keyword>
<dbReference type="GO" id="GO:0004930">
    <property type="term" value="F:G protein-coupled receptor activity"/>
    <property type="evidence" value="ECO:0007669"/>
    <property type="project" value="UniProtKB-KW"/>
</dbReference>
<evidence type="ECO:0000256" key="10">
    <source>
        <dbReference type="ARBA" id="ARBA00023136"/>
    </source>
</evidence>
<gene>
    <name evidence="17" type="ORF">QTO34_003578</name>
</gene>
<dbReference type="AlphaFoldDB" id="A0AA40HR40"/>
<dbReference type="SUPFAM" id="SSF81321">
    <property type="entry name" value="Family A G protein-coupled receptor-like"/>
    <property type="match status" value="5"/>
</dbReference>
<dbReference type="PROSITE" id="PS50262">
    <property type="entry name" value="G_PROTEIN_RECEP_F1_2"/>
    <property type="match status" value="5"/>
</dbReference>
<name>A0AA40HR40_CNENI</name>